<organism evidence="1 2">
    <name type="scientific">Rhizophagus irregularis (strain DAOM 197198w)</name>
    <name type="common">Glomus intraradices</name>
    <dbReference type="NCBI Taxonomy" id="1432141"/>
    <lineage>
        <taxon>Eukaryota</taxon>
        <taxon>Fungi</taxon>
        <taxon>Fungi incertae sedis</taxon>
        <taxon>Mucoromycota</taxon>
        <taxon>Glomeromycotina</taxon>
        <taxon>Glomeromycetes</taxon>
        <taxon>Glomerales</taxon>
        <taxon>Glomeraceae</taxon>
        <taxon>Rhizophagus</taxon>
    </lineage>
</organism>
<gene>
    <name evidence="1" type="ORF">RirG_272990</name>
</gene>
<dbReference type="Proteomes" id="UP000022910">
    <property type="component" value="Unassembled WGS sequence"/>
</dbReference>
<reference evidence="1 2" key="1">
    <citation type="submission" date="2014-02" db="EMBL/GenBank/DDBJ databases">
        <title>Single nucleus genome sequencing reveals high similarity among nuclei of an endomycorrhizal fungus.</title>
        <authorList>
            <person name="Lin K."/>
            <person name="Geurts R."/>
            <person name="Zhang Z."/>
            <person name="Limpens E."/>
            <person name="Saunders D.G."/>
            <person name="Mu D."/>
            <person name="Pang E."/>
            <person name="Cao H."/>
            <person name="Cha H."/>
            <person name="Lin T."/>
            <person name="Zhou Q."/>
            <person name="Shang Y."/>
            <person name="Li Y."/>
            <person name="Ivanov S."/>
            <person name="Sharma T."/>
            <person name="Velzen R.V."/>
            <person name="Ruijter N.D."/>
            <person name="Aanen D.K."/>
            <person name="Win J."/>
            <person name="Kamoun S."/>
            <person name="Bisseling T."/>
            <person name="Huang S."/>
        </authorList>
    </citation>
    <scope>NUCLEOTIDE SEQUENCE [LARGE SCALE GENOMIC DNA]</scope>
    <source>
        <strain evidence="2">DAOM197198w</strain>
    </source>
</reference>
<evidence type="ECO:0000313" key="1">
    <source>
        <dbReference type="EMBL" id="EXX50211.1"/>
    </source>
</evidence>
<evidence type="ECO:0000313" key="2">
    <source>
        <dbReference type="Proteomes" id="UP000022910"/>
    </source>
</evidence>
<proteinExistence type="predicted"/>
<keyword evidence="2" id="KW-1185">Reference proteome</keyword>
<protein>
    <submittedName>
        <fullName evidence="1">Uncharacterized protein</fullName>
    </submittedName>
</protein>
<dbReference type="HOGENOM" id="CLU_056788_11_3_1"/>
<dbReference type="AlphaFoldDB" id="A0A015JSW5"/>
<comment type="caution">
    <text evidence="1">The sequence shown here is derived from an EMBL/GenBank/DDBJ whole genome shotgun (WGS) entry which is preliminary data.</text>
</comment>
<accession>A0A015JSW5</accession>
<dbReference type="EMBL" id="JEMT01030156">
    <property type="protein sequence ID" value="EXX50211.1"/>
    <property type="molecule type" value="Genomic_DNA"/>
</dbReference>
<dbReference type="OMA" id="DIMESSC"/>
<dbReference type="OrthoDB" id="2388844at2759"/>
<sequence length="116" mass="13291">MQARTGKRVSIPTLWRSLAYCGITRKKLHKAASERNELLRSAFIATIGRYRTDQLVFMDKSSNDERTLMRLYGYSEINSRAIKKVVFVRGKRYTLLPALTEQGIIAVDIMESSCTK</sequence>
<name>A0A015JSW5_RHIIW</name>